<dbReference type="CDD" id="cd00077">
    <property type="entry name" value="HDc"/>
    <property type="match status" value="1"/>
</dbReference>
<reference evidence="2 3" key="1">
    <citation type="submission" date="2014-12" db="EMBL/GenBank/DDBJ databases">
        <title>Denitrispirillum autotrophicum gen. nov., sp. nov., Denitrifying, Facultatively Autotrophic Bacteria Isolated from Rice Paddy Soil.</title>
        <authorList>
            <person name="Ishii S."/>
            <person name="Ashida N."/>
            <person name="Ohno H."/>
            <person name="Otsuka S."/>
            <person name="Yokota A."/>
            <person name="Senoo K."/>
        </authorList>
    </citation>
    <scope>NUCLEOTIDE SEQUENCE [LARGE SCALE GENOMIC DNA]</scope>
    <source>
        <strain evidence="2 3">TSA66</strain>
    </source>
</reference>
<comment type="caution">
    <text evidence="2">The sequence shown here is derived from an EMBL/GenBank/DDBJ whole genome shotgun (WGS) entry which is preliminary data.</text>
</comment>
<dbReference type="Proteomes" id="UP000031572">
    <property type="component" value="Unassembled WGS sequence"/>
</dbReference>
<dbReference type="RefSeq" id="WP_040041304.1">
    <property type="nucleotide sequence ID" value="NZ_JWJG01000028.1"/>
</dbReference>
<evidence type="ECO:0000259" key="1">
    <source>
        <dbReference type="PROSITE" id="PS51832"/>
    </source>
</evidence>
<protein>
    <recommendedName>
        <fullName evidence="1">HD-GYP domain-containing protein</fullName>
    </recommendedName>
</protein>
<dbReference type="PANTHER" id="PTHR43155:SF2">
    <property type="entry name" value="CYCLIC DI-GMP PHOSPHODIESTERASE PA4108"/>
    <property type="match status" value="1"/>
</dbReference>
<organism evidence="2 3">
    <name type="scientific">Noviherbaspirillum autotrophicum</name>
    <dbReference type="NCBI Taxonomy" id="709839"/>
    <lineage>
        <taxon>Bacteria</taxon>
        <taxon>Pseudomonadati</taxon>
        <taxon>Pseudomonadota</taxon>
        <taxon>Betaproteobacteria</taxon>
        <taxon>Burkholderiales</taxon>
        <taxon>Oxalobacteraceae</taxon>
        <taxon>Noviherbaspirillum</taxon>
    </lineage>
</organism>
<keyword evidence="3" id="KW-1185">Reference proteome</keyword>
<dbReference type="Gene3D" id="1.10.3210.10">
    <property type="entry name" value="Hypothetical protein af1432"/>
    <property type="match status" value="1"/>
</dbReference>
<feature type="domain" description="HD-GYP" evidence="1">
    <location>
        <begin position="114"/>
        <end position="314"/>
    </location>
</feature>
<dbReference type="InterPro" id="IPR037522">
    <property type="entry name" value="HD_GYP_dom"/>
</dbReference>
<dbReference type="AlphaFoldDB" id="A0A0C1YPV7"/>
<evidence type="ECO:0000313" key="2">
    <source>
        <dbReference type="EMBL" id="KIF82627.1"/>
    </source>
</evidence>
<dbReference type="OrthoDB" id="9774747at2"/>
<dbReference type="GO" id="GO:0008081">
    <property type="term" value="F:phosphoric diester hydrolase activity"/>
    <property type="evidence" value="ECO:0007669"/>
    <property type="project" value="UniProtKB-ARBA"/>
</dbReference>
<accession>A0A0C1YPV7</accession>
<dbReference type="PROSITE" id="PS51832">
    <property type="entry name" value="HD_GYP"/>
    <property type="match status" value="1"/>
</dbReference>
<sequence>MDQKNLTVADFLIGQPLPWDVYTEGDKLLLRRGQIVQSVEQLNKLFERGLYINRSAEEEAAASAKAHERPAPKKAETPSALHFINLANKRLERLQYNLANEDGAQEKILEVVKALTHAANIHSDVALASVLLNQDAANYAVRHSVDTAIVALHVARAMKKTPEEIQIIMAAALTMNIGMLRQQDHLESKSEPLTEKENDVIRHHPQESVALLRQAGVTHPEWLSYVLLHHENEDGSGYPLGTDIGDIPQNARIVAMADRYCAAVAHRKYRKTLMPNASLRDVLMAGGKASDPMLAAYFIKELGMYPPGAFVRLQSEEIAVVTKRATADSAAVVHAFIGPRNSALSIPLQRETAKKAFAIREAVSSDQITLRFSMHQLWGDVASP</sequence>
<dbReference type="STRING" id="709839.TSA66_20245"/>
<dbReference type="SUPFAM" id="SSF109604">
    <property type="entry name" value="HD-domain/PDEase-like"/>
    <property type="match status" value="1"/>
</dbReference>
<dbReference type="PANTHER" id="PTHR43155">
    <property type="entry name" value="CYCLIC DI-GMP PHOSPHODIESTERASE PA4108-RELATED"/>
    <property type="match status" value="1"/>
</dbReference>
<proteinExistence type="predicted"/>
<dbReference type="InterPro" id="IPR003607">
    <property type="entry name" value="HD/PDEase_dom"/>
</dbReference>
<dbReference type="Pfam" id="PF13487">
    <property type="entry name" value="HD_5"/>
    <property type="match status" value="1"/>
</dbReference>
<name>A0A0C1YPV7_9BURK</name>
<evidence type="ECO:0000313" key="3">
    <source>
        <dbReference type="Proteomes" id="UP000031572"/>
    </source>
</evidence>
<dbReference type="EMBL" id="JWJG01000028">
    <property type="protein sequence ID" value="KIF82627.1"/>
    <property type="molecule type" value="Genomic_DNA"/>
</dbReference>
<gene>
    <name evidence="2" type="ORF">TSA66_20245</name>
</gene>